<keyword evidence="4" id="KW-1185">Reference proteome</keyword>
<dbReference type="Gene3D" id="3.30.420.10">
    <property type="entry name" value="Ribonuclease H-like superfamily/Ribonuclease H"/>
    <property type="match status" value="1"/>
</dbReference>
<dbReference type="Pfam" id="PF13358">
    <property type="entry name" value="DDE_3"/>
    <property type="match status" value="1"/>
</dbReference>
<gene>
    <name evidence="3" type="ORF">BU26DRAFT_523186</name>
</gene>
<feature type="region of interest" description="Disordered" evidence="1">
    <location>
        <begin position="66"/>
        <end position="86"/>
    </location>
</feature>
<dbReference type="InterPro" id="IPR036397">
    <property type="entry name" value="RNaseH_sf"/>
</dbReference>
<evidence type="ECO:0000313" key="3">
    <source>
        <dbReference type="EMBL" id="KAF2243584.1"/>
    </source>
</evidence>
<dbReference type="RefSeq" id="XP_033678588.1">
    <property type="nucleotide sequence ID" value="XM_033829980.1"/>
</dbReference>
<dbReference type="GO" id="GO:0003676">
    <property type="term" value="F:nucleic acid binding"/>
    <property type="evidence" value="ECO:0007669"/>
    <property type="project" value="InterPro"/>
</dbReference>
<dbReference type="AlphaFoldDB" id="A0A6A6HZC3"/>
<evidence type="ECO:0000313" key="4">
    <source>
        <dbReference type="Proteomes" id="UP000800094"/>
    </source>
</evidence>
<organism evidence="3 4">
    <name type="scientific">Trematosphaeria pertusa</name>
    <dbReference type="NCBI Taxonomy" id="390896"/>
    <lineage>
        <taxon>Eukaryota</taxon>
        <taxon>Fungi</taxon>
        <taxon>Dikarya</taxon>
        <taxon>Ascomycota</taxon>
        <taxon>Pezizomycotina</taxon>
        <taxon>Dothideomycetes</taxon>
        <taxon>Pleosporomycetidae</taxon>
        <taxon>Pleosporales</taxon>
        <taxon>Massarineae</taxon>
        <taxon>Trematosphaeriaceae</taxon>
        <taxon>Trematosphaeria</taxon>
    </lineage>
</organism>
<dbReference type="EMBL" id="ML987204">
    <property type="protein sequence ID" value="KAF2243584.1"/>
    <property type="molecule type" value="Genomic_DNA"/>
</dbReference>
<sequence length="444" mass="52484">MASNESPRTPEQSKTQPEYDTGHRSAYFWRRDHMKDGEKVSDVAEELGIPDRTGRRWMRERKLMGTPTAKRRVRKNKAASKGSKLGRPWSIPQEVLNEMVGPSNPLRNQPLLLQARHYGITQKERTIQYNLKTRKNKAQLYVAGYTKSILDTNKSRRVKYGVDYKDEPIIGFWDLVHFTDEAHFNPTERLQKPRILRERGTRDDPDNVVEVDEVKSGCAVHIYAHVNWYYKSPLRFYNDEKDMLPTPKPPPKPRKSKYETQETYDSRVREWEANKPPKVKQDSTGNHMTQKYYSEKVLPQYIKAVHKARMWQPKSWVLQEDNDPSHGTRSTDNDAALLKMANWIVTIIHPAQSPDLNPTEGCWNILKERTKRRLWRPRTHPNDLEDGEQLEEEWDGTTRYLKKILQAEWDKITLEEIRKFIKEMPWRCEQVIRLNGRRVRSALW</sequence>
<feature type="region of interest" description="Disordered" evidence="1">
    <location>
        <begin position="1"/>
        <end position="23"/>
    </location>
</feature>
<proteinExistence type="predicted"/>
<feature type="compositionally biased region" description="Basic and acidic residues" evidence="1">
    <location>
        <begin position="256"/>
        <end position="265"/>
    </location>
</feature>
<feature type="region of interest" description="Disordered" evidence="1">
    <location>
        <begin position="241"/>
        <end position="265"/>
    </location>
</feature>
<feature type="domain" description="Tc1-like transposase DDE" evidence="2">
    <location>
        <begin position="287"/>
        <end position="375"/>
    </location>
</feature>
<accession>A0A6A6HZC3</accession>
<feature type="compositionally biased region" description="Polar residues" evidence="1">
    <location>
        <begin position="1"/>
        <end position="18"/>
    </location>
</feature>
<feature type="compositionally biased region" description="Basic residues" evidence="1">
    <location>
        <begin position="69"/>
        <end position="78"/>
    </location>
</feature>
<evidence type="ECO:0000259" key="2">
    <source>
        <dbReference type="Pfam" id="PF13358"/>
    </source>
</evidence>
<dbReference type="InterPro" id="IPR038717">
    <property type="entry name" value="Tc1-like_DDE_dom"/>
</dbReference>
<dbReference type="Proteomes" id="UP000800094">
    <property type="component" value="Unassembled WGS sequence"/>
</dbReference>
<protein>
    <recommendedName>
        <fullName evidence="2">Tc1-like transposase DDE domain-containing protein</fullName>
    </recommendedName>
</protein>
<dbReference type="GeneID" id="54583310"/>
<dbReference type="OrthoDB" id="5410741at2759"/>
<name>A0A6A6HZC3_9PLEO</name>
<evidence type="ECO:0000256" key="1">
    <source>
        <dbReference type="SAM" id="MobiDB-lite"/>
    </source>
</evidence>
<reference evidence="3" key="1">
    <citation type="journal article" date="2020" name="Stud. Mycol.">
        <title>101 Dothideomycetes genomes: a test case for predicting lifestyles and emergence of pathogens.</title>
        <authorList>
            <person name="Haridas S."/>
            <person name="Albert R."/>
            <person name="Binder M."/>
            <person name="Bloem J."/>
            <person name="Labutti K."/>
            <person name="Salamov A."/>
            <person name="Andreopoulos B."/>
            <person name="Baker S."/>
            <person name="Barry K."/>
            <person name="Bills G."/>
            <person name="Bluhm B."/>
            <person name="Cannon C."/>
            <person name="Castanera R."/>
            <person name="Culley D."/>
            <person name="Daum C."/>
            <person name="Ezra D."/>
            <person name="Gonzalez J."/>
            <person name="Henrissat B."/>
            <person name="Kuo A."/>
            <person name="Liang C."/>
            <person name="Lipzen A."/>
            <person name="Lutzoni F."/>
            <person name="Magnuson J."/>
            <person name="Mondo S."/>
            <person name="Nolan M."/>
            <person name="Ohm R."/>
            <person name="Pangilinan J."/>
            <person name="Park H.-J."/>
            <person name="Ramirez L."/>
            <person name="Alfaro M."/>
            <person name="Sun H."/>
            <person name="Tritt A."/>
            <person name="Yoshinaga Y."/>
            <person name="Zwiers L.-H."/>
            <person name="Turgeon B."/>
            <person name="Goodwin S."/>
            <person name="Spatafora J."/>
            <person name="Crous P."/>
            <person name="Grigoriev I."/>
        </authorList>
    </citation>
    <scope>NUCLEOTIDE SEQUENCE</scope>
    <source>
        <strain evidence="3">CBS 122368</strain>
    </source>
</reference>